<protein>
    <submittedName>
        <fullName evidence="9">H+ gluconate symporter related permease</fullName>
    </submittedName>
</protein>
<dbReference type="RefSeq" id="WP_057802333.1">
    <property type="nucleotide sequence ID" value="NZ_JQBX01000006.1"/>
</dbReference>
<accession>A0A0R2KXR1</accession>
<keyword evidence="3" id="KW-1003">Cell membrane</keyword>
<keyword evidence="4 8" id="KW-0812">Transmembrane</keyword>
<evidence type="ECO:0000256" key="3">
    <source>
        <dbReference type="ARBA" id="ARBA00022475"/>
    </source>
</evidence>
<feature type="transmembrane region" description="Helical" evidence="8">
    <location>
        <begin position="5"/>
        <end position="22"/>
    </location>
</feature>
<evidence type="ECO:0000256" key="5">
    <source>
        <dbReference type="ARBA" id="ARBA00022989"/>
    </source>
</evidence>
<dbReference type="InterPro" id="IPR003474">
    <property type="entry name" value="Glcn_transporter"/>
</dbReference>
<feature type="transmembrane region" description="Helical" evidence="8">
    <location>
        <begin position="268"/>
        <end position="290"/>
    </location>
</feature>
<comment type="similarity">
    <text evidence="7">Belongs to the GntP permease family.</text>
</comment>
<dbReference type="EMBL" id="JQBX01000006">
    <property type="protein sequence ID" value="KRN94258.1"/>
    <property type="molecule type" value="Genomic_DNA"/>
</dbReference>
<evidence type="ECO:0000256" key="2">
    <source>
        <dbReference type="ARBA" id="ARBA00022448"/>
    </source>
</evidence>
<evidence type="ECO:0000256" key="4">
    <source>
        <dbReference type="ARBA" id="ARBA00022692"/>
    </source>
</evidence>
<feature type="transmembrane region" description="Helical" evidence="8">
    <location>
        <begin position="58"/>
        <end position="76"/>
    </location>
</feature>
<feature type="transmembrane region" description="Helical" evidence="8">
    <location>
        <begin position="174"/>
        <end position="193"/>
    </location>
</feature>
<evidence type="ECO:0000256" key="1">
    <source>
        <dbReference type="ARBA" id="ARBA00004651"/>
    </source>
</evidence>
<feature type="transmembrane region" description="Helical" evidence="8">
    <location>
        <begin position="28"/>
        <end position="46"/>
    </location>
</feature>
<dbReference type="Pfam" id="PF02447">
    <property type="entry name" value="GntP_permease"/>
    <property type="match status" value="1"/>
</dbReference>
<reference evidence="9 10" key="1">
    <citation type="journal article" date="2015" name="Genome Announc.">
        <title>Expanding the biotechnology potential of lactobacilli through comparative genomics of 213 strains and associated genera.</title>
        <authorList>
            <person name="Sun Z."/>
            <person name="Harris H.M."/>
            <person name="McCann A."/>
            <person name="Guo C."/>
            <person name="Argimon S."/>
            <person name="Zhang W."/>
            <person name="Yang X."/>
            <person name="Jeffery I.B."/>
            <person name="Cooney J.C."/>
            <person name="Kagawa T.F."/>
            <person name="Liu W."/>
            <person name="Song Y."/>
            <person name="Salvetti E."/>
            <person name="Wrobel A."/>
            <person name="Rasinkangas P."/>
            <person name="Parkhill J."/>
            <person name="Rea M.C."/>
            <person name="O'Sullivan O."/>
            <person name="Ritari J."/>
            <person name="Douillard F.P."/>
            <person name="Paul Ross R."/>
            <person name="Yang R."/>
            <person name="Briner A.E."/>
            <person name="Felis G.E."/>
            <person name="de Vos W.M."/>
            <person name="Barrangou R."/>
            <person name="Klaenhammer T.R."/>
            <person name="Caufield P.W."/>
            <person name="Cui Y."/>
            <person name="Zhang H."/>
            <person name="O'Toole P.W."/>
        </authorList>
    </citation>
    <scope>NUCLEOTIDE SEQUENCE [LARGE SCALE GENOMIC DNA]</scope>
    <source>
        <strain evidence="9 10">DSM 18001</strain>
    </source>
</reference>
<dbReference type="PANTHER" id="PTHR30354:SF22">
    <property type="entry name" value="HIGH-AFFINITY GLUCONATE TRANSPORTER"/>
    <property type="match status" value="1"/>
</dbReference>
<evidence type="ECO:0000313" key="9">
    <source>
        <dbReference type="EMBL" id="KRN94258.1"/>
    </source>
</evidence>
<feature type="transmembrane region" description="Helical" evidence="8">
    <location>
        <begin position="425"/>
        <end position="446"/>
    </location>
</feature>
<feature type="transmembrane region" description="Helical" evidence="8">
    <location>
        <begin position="228"/>
        <end position="248"/>
    </location>
</feature>
<evidence type="ECO:0000313" key="10">
    <source>
        <dbReference type="Proteomes" id="UP000051859"/>
    </source>
</evidence>
<comment type="subcellular location">
    <subcellularLocation>
        <location evidence="1">Cell membrane</location>
        <topology evidence="1">Multi-pass membrane protein</topology>
    </subcellularLocation>
</comment>
<keyword evidence="6 8" id="KW-0472">Membrane</keyword>
<feature type="transmembrane region" description="Helical" evidence="8">
    <location>
        <begin position="96"/>
        <end position="129"/>
    </location>
</feature>
<dbReference type="PIRSF" id="PIRSF002746">
    <property type="entry name" value="Gluconate_transporter"/>
    <property type="match status" value="1"/>
</dbReference>
<dbReference type="PATRIC" id="fig|331679.3.peg.1471"/>
<dbReference type="Proteomes" id="UP000051859">
    <property type="component" value="Unassembled WGS sequence"/>
</dbReference>
<name>A0A0R2KXR1_9LACO</name>
<keyword evidence="5 8" id="KW-1133">Transmembrane helix</keyword>
<dbReference type="PANTHER" id="PTHR30354">
    <property type="entry name" value="GNT FAMILY GLUCONATE TRANSPORTER"/>
    <property type="match status" value="1"/>
</dbReference>
<evidence type="ECO:0000256" key="6">
    <source>
        <dbReference type="ARBA" id="ARBA00023136"/>
    </source>
</evidence>
<dbReference type="GO" id="GO:0015128">
    <property type="term" value="F:gluconate transmembrane transporter activity"/>
    <property type="evidence" value="ECO:0007669"/>
    <property type="project" value="InterPro"/>
</dbReference>
<sequence length="450" mass="47061">MEIAVLIIGIIVLLTLIIKFKFNTYVSLIITSVAVGLGLGMPASKIAVTIQNGIGSQLGELALVFGFGAMLGRLVADAGGAYRIANTLIDKFGRRFLQLAVVVASFIIGIALFFEVGIVLLVPIVFAIAIEARVPVLTLGIPMAAALSVTHGFLPPHPAPTAIAAVLGANAGKVLLYGIIVAIPTVYIAGVLFSKVAKRYVPEAFEHAGNLKALGPQKEFKLEETPGFGISVLTSLFPVILMAITTVYELTVHNGIAPKNPNALDNFISFIGSPSIAMLISLLFAMWSMGYHRRIASKDIMNTLEEAVKSIAMLLLVIGGGGAFKQVLIDGGVGEAVKNMFAATSISPLILGWLIAVVLRVALGSATVASLTAAGLVLPLMQGAGIDPALMVLSVGAGSLAASHVNDAGFWMFKEYFDLSVKETLLTWTVLETVISVIGLAGVLLLSMVV</sequence>
<comment type="caution">
    <text evidence="9">The sequence shown here is derived from an EMBL/GenBank/DDBJ whole genome shotgun (WGS) entry which is preliminary data.</text>
</comment>
<feature type="transmembrane region" description="Helical" evidence="8">
    <location>
        <begin position="349"/>
        <end position="378"/>
    </location>
</feature>
<evidence type="ECO:0000256" key="7">
    <source>
        <dbReference type="ARBA" id="ARBA00049663"/>
    </source>
</evidence>
<feature type="transmembrane region" description="Helical" evidence="8">
    <location>
        <begin position="390"/>
        <end position="413"/>
    </location>
</feature>
<keyword evidence="2" id="KW-0813">Transport</keyword>
<dbReference type="NCBIfam" id="TIGR00791">
    <property type="entry name" value="gntP"/>
    <property type="match status" value="1"/>
</dbReference>
<organism evidence="9 10">
    <name type="scientific">Pediococcus stilesii</name>
    <dbReference type="NCBI Taxonomy" id="331679"/>
    <lineage>
        <taxon>Bacteria</taxon>
        <taxon>Bacillati</taxon>
        <taxon>Bacillota</taxon>
        <taxon>Bacilli</taxon>
        <taxon>Lactobacillales</taxon>
        <taxon>Lactobacillaceae</taxon>
        <taxon>Pediococcus</taxon>
    </lineage>
</organism>
<dbReference type="GO" id="GO:0005886">
    <property type="term" value="C:plasma membrane"/>
    <property type="evidence" value="ECO:0007669"/>
    <property type="project" value="UniProtKB-SubCell"/>
</dbReference>
<dbReference type="STRING" id="331679.IV81_GL001437"/>
<proteinExistence type="inferred from homology"/>
<gene>
    <name evidence="9" type="ORF">IV81_GL001437</name>
</gene>
<dbReference type="AlphaFoldDB" id="A0A0R2KXR1"/>
<keyword evidence="10" id="KW-1185">Reference proteome</keyword>
<evidence type="ECO:0000256" key="8">
    <source>
        <dbReference type="SAM" id="Phobius"/>
    </source>
</evidence>
<feature type="transmembrane region" description="Helical" evidence="8">
    <location>
        <begin position="311"/>
        <end position="329"/>
    </location>
</feature>